<dbReference type="RefSeq" id="WP_184349528.1">
    <property type="nucleotide sequence ID" value="NZ_JACHJH010000003.1"/>
</dbReference>
<evidence type="ECO:0000313" key="9">
    <source>
        <dbReference type="Proteomes" id="UP000556084"/>
    </source>
</evidence>
<dbReference type="SUPFAM" id="SSF46894">
    <property type="entry name" value="C-terminal effector domain of the bipartite response regulators"/>
    <property type="match status" value="1"/>
</dbReference>
<keyword evidence="5" id="KW-0804">Transcription</keyword>
<keyword evidence="9" id="KW-1185">Reference proteome</keyword>
<dbReference type="InterPro" id="IPR016032">
    <property type="entry name" value="Sig_transdc_resp-reg_C-effctor"/>
</dbReference>
<keyword evidence="4 6" id="KW-0238">DNA-binding</keyword>
<dbReference type="EMBL" id="JACHJH010000003">
    <property type="protein sequence ID" value="MBB4893669.1"/>
    <property type="molecule type" value="Genomic_DNA"/>
</dbReference>
<dbReference type="InterPro" id="IPR005158">
    <property type="entry name" value="BTAD"/>
</dbReference>
<dbReference type="Proteomes" id="UP000556084">
    <property type="component" value="Unassembled WGS sequence"/>
</dbReference>
<evidence type="ECO:0000256" key="6">
    <source>
        <dbReference type="PROSITE-ProRule" id="PRU01091"/>
    </source>
</evidence>
<dbReference type="InterPro" id="IPR001867">
    <property type="entry name" value="OmpR/PhoB-type_DNA-bd"/>
</dbReference>
<evidence type="ECO:0000256" key="4">
    <source>
        <dbReference type="ARBA" id="ARBA00023125"/>
    </source>
</evidence>
<feature type="domain" description="OmpR/PhoB-type" evidence="7">
    <location>
        <begin position="1"/>
        <end position="97"/>
    </location>
</feature>
<dbReference type="GO" id="GO:0000160">
    <property type="term" value="P:phosphorelay signal transduction system"/>
    <property type="evidence" value="ECO:0007669"/>
    <property type="project" value="UniProtKB-KW"/>
</dbReference>
<dbReference type="CDD" id="cd15831">
    <property type="entry name" value="BTAD"/>
    <property type="match status" value="1"/>
</dbReference>
<feature type="DNA-binding region" description="OmpR/PhoB-type" evidence="6">
    <location>
        <begin position="1"/>
        <end position="97"/>
    </location>
</feature>
<proteinExistence type="inferred from homology"/>
<dbReference type="Gene3D" id="1.10.10.10">
    <property type="entry name" value="Winged helix-like DNA-binding domain superfamily/Winged helix DNA-binding domain"/>
    <property type="match status" value="1"/>
</dbReference>
<comment type="caution">
    <text evidence="8">The sequence shown here is derived from an EMBL/GenBank/DDBJ whole genome shotgun (WGS) entry which is preliminary data.</text>
</comment>
<comment type="similarity">
    <text evidence="1">Belongs to the AfsR/DnrI/RedD regulatory family.</text>
</comment>
<name>A0A7W7LP44_9ACTN</name>
<evidence type="ECO:0000256" key="2">
    <source>
        <dbReference type="ARBA" id="ARBA00023012"/>
    </source>
</evidence>
<dbReference type="Gene3D" id="1.25.40.10">
    <property type="entry name" value="Tetratricopeptide repeat domain"/>
    <property type="match status" value="1"/>
</dbReference>
<evidence type="ECO:0000256" key="1">
    <source>
        <dbReference type="ARBA" id="ARBA00005820"/>
    </source>
</evidence>
<dbReference type="InterPro" id="IPR011990">
    <property type="entry name" value="TPR-like_helical_dom_sf"/>
</dbReference>
<evidence type="ECO:0000259" key="7">
    <source>
        <dbReference type="PROSITE" id="PS51755"/>
    </source>
</evidence>
<dbReference type="PROSITE" id="PS51755">
    <property type="entry name" value="OMPR_PHOB"/>
    <property type="match status" value="1"/>
</dbReference>
<dbReference type="InterPro" id="IPR051677">
    <property type="entry name" value="AfsR-DnrI-RedD_regulator"/>
</dbReference>
<dbReference type="InterPro" id="IPR036388">
    <property type="entry name" value="WH-like_DNA-bd_sf"/>
</dbReference>
<protein>
    <submittedName>
        <fullName evidence="8">DNA-binding SARP family transcriptional activator</fullName>
    </submittedName>
</protein>
<organism evidence="8 9">
    <name type="scientific">Streptomyces olivoverticillatus</name>
    <dbReference type="NCBI Taxonomy" id="66427"/>
    <lineage>
        <taxon>Bacteria</taxon>
        <taxon>Bacillati</taxon>
        <taxon>Actinomycetota</taxon>
        <taxon>Actinomycetes</taxon>
        <taxon>Kitasatosporales</taxon>
        <taxon>Streptomycetaceae</taxon>
        <taxon>Streptomyces</taxon>
    </lineage>
</organism>
<dbReference type="SMART" id="SM01043">
    <property type="entry name" value="BTAD"/>
    <property type="match status" value="1"/>
</dbReference>
<dbReference type="GO" id="GO:0006355">
    <property type="term" value="P:regulation of DNA-templated transcription"/>
    <property type="evidence" value="ECO:0007669"/>
    <property type="project" value="InterPro"/>
</dbReference>
<dbReference type="SMART" id="SM00862">
    <property type="entry name" value="Trans_reg_C"/>
    <property type="match status" value="1"/>
</dbReference>
<dbReference type="PANTHER" id="PTHR35807:SF1">
    <property type="entry name" value="TRANSCRIPTIONAL REGULATOR REDD"/>
    <property type="match status" value="1"/>
</dbReference>
<keyword evidence="2" id="KW-0902">Two-component regulatory system</keyword>
<reference evidence="8 9" key="1">
    <citation type="submission" date="2020-08" db="EMBL/GenBank/DDBJ databases">
        <title>Genomic Encyclopedia of Type Strains, Phase III (KMG-III): the genomes of soil and plant-associated and newly described type strains.</title>
        <authorList>
            <person name="Whitman W."/>
        </authorList>
    </citation>
    <scope>NUCLEOTIDE SEQUENCE [LARGE SCALE GENOMIC DNA]</scope>
    <source>
        <strain evidence="8 9">CECT 3266</strain>
    </source>
</reference>
<evidence type="ECO:0000313" key="8">
    <source>
        <dbReference type="EMBL" id="MBB4893669.1"/>
    </source>
</evidence>
<gene>
    <name evidence="8" type="ORF">FHS39_002700</name>
</gene>
<evidence type="ECO:0000256" key="3">
    <source>
        <dbReference type="ARBA" id="ARBA00023015"/>
    </source>
</evidence>
<evidence type="ECO:0000256" key="5">
    <source>
        <dbReference type="ARBA" id="ARBA00023163"/>
    </source>
</evidence>
<dbReference type="PANTHER" id="PTHR35807">
    <property type="entry name" value="TRANSCRIPTIONAL REGULATOR REDD-RELATED"/>
    <property type="match status" value="1"/>
</dbReference>
<dbReference type="SUPFAM" id="SSF48452">
    <property type="entry name" value="TPR-like"/>
    <property type="match status" value="1"/>
</dbReference>
<dbReference type="Pfam" id="PF00486">
    <property type="entry name" value="Trans_reg_C"/>
    <property type="match status" value="1"/>
</dbReference>
<accession>A0A7W7LP44</accession>
<keyword evidence="3" id="KW-0805">Transcription regulation</keyword>
<dbReference type="Pfam" id="PF03704">
    <property type="entry name" value="BTAD"/>
    <property type="match status" value="1"/>
</dbReference>
<sequence length="266" mass="29495">MLEFGVLGPLVVRSRAESYSAQGPFQATLLISLLVADGRPVHVCDLVHELWGGGHPARPDNALQAHISRLRRRLERLEPQRPTPRLITRPSSYQLIVEPGELDGQLFTSAVARLEAEAATHRPQWTVARLREALSLWRGPVFGGIVGGHICQSAAQTFDEARLRAYALLFDAELARGRHSAIIAELRALLTSYSPFHDRFCEQLMTALYRSGRQAEALETYRQTCEQLARIAGRQPSERLRMCEHMVLVQDPALGGPLAEAALAVP</sequence>
<dbReference type="GO" id="GO:0003677">
    <property type="term" value="F:DNA binding"/>
    <property type="evidence" value="ECO:0007669"/>
    <property type="project" value="UniProtKB-UniRule"/>
</dbReference>
<dbReference type="AlphaFoldDB" id="A0A7W7LP44"/>